<keyword evidence="1" id="KW-0732">Signal</keyword>
<reference evidence="2 3" key="1">
    <citation type="journal article" date="2012" name="Nature">
        <title>Repeated polyploidization of Gossypium genomes and the evolution of spinnable cotton fibres.</title>
        <authorList>
            <person name="Paterson A.H."/>
            <person name="Wendel J.F."/>
            <person name="Gundlach H."/>
            <person name="Guo H."/>
            <person name="Jenkins J."/>
            <person name="Jin D."/>
            <person name="Llewellyn D."/>
            <person name="Showmaker K.C."/>
            <person name="Shu S."/>
            <person name="Udall J."/>
            <person name="Yoo M.J."/>
            <person name="Byers R."/>
            <person name="Chen W."/>
            <person name="Doron-Faigenboim A."/>
            <person name="Duke M.V."/>
            <person name="Gong L."/>
            <person name="Grimwood J."/>
            <person name="Grover C."/>
            <person name="Grupp K."/>
            <person name="Hu G."/>
            <person name="Lee T.H."/>
            <person name="Li J."/>
            <person name="Lin L."/>
            <person name="Liu T."/>
            <person name="Marler B.S."/>
            <person name="Page J.T."/>
            <person name="Roberts A.W."/>
            <person name="Romanel E."/>
            <person name="Sanders W.S."/>
            <person name="Szadkowski E."/>
            <person name="Tan X."/>
            <person name="Tang H."/>
            <person name="Xu C."/>
            <person name="Wang J."/>
            <person name="Wang Z."/>
            <person name="Zhang D."/>
            <person name="Zhang L."/>
            <person name="Ashrafi H."/>
            <person name="Bedon F."/>
            <person name="Bowers J.E."/>
            <person name="Brubaker C.L."/>
            <person name="Chee P.W."/>
            <person name="Das S."/>
            <person name="Gingle A.R."/>
            <person name="Haigler C.H."/>
            <person name="Harker D."/>
            <person name="Hoffmann L.V."/>
            <person name="Hovav R."/>
            <person name="Jones D.C."/>
            <person name="Lemke C."/>
            <person name="Mansoor S."/>
            <person name="ur Rahman M."/>
            <person name="Rainville L.N."/>
            <person name="Rambani A."/>
            <person name="Reddy U.K."/>
            <person name="Rong J.K."/>
            <person name="Saranga Y."/>
            <person name="Scheffler B.E."/>
            <person name="Scheffler J.A."/>
            <person name="Stelly D.M."/>
            <person name="Triplett B.A."/>
            <person name="Van Deynze A."/>
            <person name="Vaslin M.F."/>
            <person name="Waghmare V.N."/>
            <person name="Walford S.A."/>
            <person name="Wright R.J."/>
            <person name="Zaki E.A."/>
            <person name="Zhang T."/>
            <person name="Dennis E.S."/>
            <person name="Mayer K.F."/>
            <person name="Peterson D.G."/>
            <person name="Rokhsar D.S."/>
            <person name="Wang X."/>
            <person name="Schmutz J."/>
        </authorList>
    </citation>
    <scope>NUCLEOTIDE SEQUENCE [LARGE SCALE GENOMIC DNA]</scope>
</reference>
<gene>
    <name evidence="2" type="ORF">B456_010G242300</name>
</gene>
<name>A0A0D2VEN6_GOSRA</name>
<dbReference type="AlphaFoldDB" id="A0A0D2VEN6"/>
<dbReference type="EMBL" id="CM001749">
    <property type="protein sequence ID" value="KJB68385.1"/>
    <property type="molecule type" value="Genomic_DNA"/>
</dbReference>
<proteinExistence type="predicted"/>
<keyword evidence="3" id="KW-1185">Reference proteome</keyword>
<dbReference type="Gramene" id="KJB68385">
    <property type="protein sequence ID" value="KJB68385"/>
    <property type="gene ID" value="B456_010G242300"/>
</dbReference>
<evidence type="ECO:0000313" key="3">
    <source>
        <dbReference type="Proteomes" id="UP000032304"/>
    </source>
</evidence>
<feature type="chain" id="PRO_5002254179" evidence="1">
    <location>
        <begin position="23"/>
        <end position="82"/>
    </location>
</feature>
<protein>
    <submittedName>
        <fullName evidence="2">Uncharacterized protein</fullName>
    </submittedName>
</protein>
<organism evidence="2 3">
    <name type="scientific">Gossypium raimondii</name>
    <name type="common">Peruvian cotton</name>
    <name type="synonym">Gossypium klotzschianum subsp. raimondii</name>
    <dbReference type="NCBI Taxonomy" id="29730"/>
    <lineage>
        <taxon>Eukaryota</taxon>
        <taxon>Viridiplantae</taxon>
        <taxon>Streptophyta</taxon>
        <taxon>Embryophyta</taxon>
        <taxon>Tracheophyta</taxon>
        <taxon>Spermatophyta</taxon>
        <taxon>Magnoliopsida</taxon>
        <taxon>eudicotyledons</taxon>
        <taxon>Gunneridae</taxon>
        <taxon>Pentapetalae</taxon>
        <taxon>rosids</taxon>
        <taxon>malvids</taxon>
        <taxon>Malvales</taxon>
        <taxon>Malvaceae</taxon>
        <taxon>Malvoideae</taxon>
        <taxon>Gossypium</taxon>
    </lineage>
</organism>
<feature type="signal peptide" evidence="1">
    <location>
        <begin position="1"/>
        <end position="22"/>
    </location>
</feature>
<evidence type="ECO:0000256" key="1">
    <source>
        <dbReference type="SAM" id="SignalP"/>
    </source>
</evidence>
<sequence>MTTFRFYTCLVLVLHAVSLSETRLLNQYIEGNKQTRYFRALFIGDTSGKAYEFNVPVMDEYAMKNPDESKRRSPGGPDPKHH</sequence>
<evidence type="ECO:0000313" key="2">
    <source>
        <dbReference type="EMBL" id="KJB68385.1"/>
    </source>
</evidence>
<accession>A0A0D2VEN6</accession>
<dbReference type="Proteomes" id="UP000032304">
    <property type="component" value="Chromosome 10"/>
</dbReference>
<dbReference type="OMA" id="MDEYAMK"/>